<dbReference type="EMBL" id="LSDC01000043">
    <property type="protein sequence ID" value="KXB61091.1"/>
    <property type="molecule type" value="Genomic_DNA"/>
</dbReference>
<reference evidence="11" key="1">
    <citation type="submission" date="2016-01" db="EMBL/GenBank/DDBJ databases">
        <authorList>
            <person name="Mitreva M."/>
            <person name="Pepin K.H."/>
            <person name="Mihindukulasuriya K.A."/>
            <person name="Fulton R."/>
            <person name="Fronick C."/>
            <person name="O'Laughlin M."/>
            <person name="Miner T."/>
            <person name="Herter B."/>
            <person name="Rosa B.A."/>
            <person name="Cordes M."/>
            <person name="Tomlinson C."/>
            <person name="Wollam A."/>
            <person name="Palsikar V.B."/>
            <person name="Mardis E.R."/>
            <person name="Wilson R.K."/>
        </authorList>
    </citation>
    <scope>NUCLEOTIDE SEQUENCE [LARGE SCALE GENOMIC DNA]</scope>
    <source>
        <strain evidence="11">DNF01167</strain>
    </source>
</reference>
<dbReference type="Proteomes" id="UP000070355">
    <property type="component" value="Unassembled WGS sequence"/>
</dbReference>
<keyword evidence="7" id="KW-1278">Translocase</keyword>
<comment type="similarity">
    <text evidence="1">Belongs to the ABC transporter superfamily.</text>
</comment>
<dbReference type="InterPro" id="IPR003593">
    <property type="entry name" value="AAA+_ATPase"/>
</dbReference>
<dbReference type="RefSeq" id="WP_060913885.1">
    <property type="nucleotide sequence ID" value="NZ_KQ959944.1"/>
</dbReference>
<dbReference type="Gene3D" id="3.40.50.300">
    <property type="entry name" value="P-loop containing nucleotide triphosphate hydrolases"/>
    <property type="match status" value="1"/>
</dbReference>
<evidence type="ECO:0000313" key="11">
    <source>
        <dbReference type="Proteomes" id="UP000070355"/>
    </source>
</evidence>
<evidence type="ECO:0000256" key="4">
    <source>
        <dbReference type="ARBA" id="ARBA00022741"/>
    </source>
</evidence>
<dbReference type="CDD" id="cd03256">
    <property type="entry name" value="ABC_PhnC_transporter"/>
    <property type="match status" value="1"/>
</dbReference>
<proteinExistence type="inferred from homology"/>
<dbReference type="InterPro" id="IPR012693">
    <property type="entry name" value="ABC_transpr_PhnC"/>
</dbReference>
<dbReference type="NCBIfam" id="TIGR02315">
    <property type="entry name" value="ABC_phnC"/>
    <property type="match status" value="1"/>
</dbReference>
<keyword evidence="4" id="KW-0547">Nucleotide-binding</keyword>
<dbReference type="InterPro" id="IPR027417">
    <property type="entry name" value="P-loop_NTPase"/>
</dbReference>
<comment type="caution">
    <text evidence="10">The sequence shown here is derived from an EMBL/GenBank/DDBJ whole genome shotgun (WGS) entry which is preliminary data.</text>
</comment>
<dbReference type="SMART" id="SM00382">
    <property type="entry name" value="AAA"/>
    <property type="match status" value="1"/>
</dbReference>
<dbReference type="Pfam" id="PF00005">
    <property type="entry name" value="ABC_tran"/>
    <property type="match status" value="1"/>
</dbReference>
<dbReference type="GO" id="GO:0015416">
    <property type="term" value="F:ABC-type phosphonate transporter activity"/>
    <property type="evidence" value="ECO:0007669"/>
    <property type="project" value="InterPro"/>
</dbReference>
<evidence type="ECO:0000259" key="9">
    <source>
        <dbReference type="PROSITE" id="PS50893"/>
    </source>
</evidence>
<keyword evidence="5 10" id="KW-0067">ATP-binding</keyword>
<keyword evidence="6" id="KW-0918">Phosphonate transport</keyword>
<evidence type="ECO:0000256" key="1">
    <source>
        <dbReference type="ARBA" id="ARBA00005417"/>
    </source>
</evidence>
<dbReference type="GO" id="GO:0005524">
    <property type="term" value="F:ATP binding"/>
    <property type="evidence" value="ECO:0007669"/>
    <property type="project" value="UniProtKB-KW"/>
</dbReference>
<dbReference type="PROSITE" id="PS50893">
    <property type="entry name" value="ABC_TRANSPORTER_2"/>
    <property type="match status" value="1"/>
</dbReference>
<evidence type="ECO:0000256" key="3">
    <source>
        <dbReference type="ARBA" id="ARBA00022475"/>
    </source>
</evidence>
<dbReference type="GO" id="GO:0016887">
    <property type="term" value="F:ATP hydrolysis activity"/>
    <property type="evidence" value="ECO:0007669"/>
    <property type="project" value="InterPro"/>
</dbReference>
<dbReference type="SUPFAM" id="SSF52540">
    <property type="entry name" value="P-loop containing nucleoside triphosphate hydrolases"/>
    <property type="match status" value="1"/>
</dbReference>
<keyword evidence="8" id="KW-0472">Membrane</keyword>
<dbReference type="PANTHER" id="PTHR43166:SF4">
    <property type="entry name" value="PHOSPHONATES IMPORT ATP-BINDING PROTEIN PHNC"/>
    <property type="match status" value="1"/>
</dbReference>
<dbReference type="STRING" id="1379.HMPREF3186_00645"/>
<organism evidence="10 11">
    <name type="scientific">Gemella haemolysans</name>
    <dbReference type="NCBI Taxonomy" id="1379"/>
    <lineage>
        <taxon>Bacteria</taxon>
        <taxon>Bacillati</taxon>
        <taxon>Bacillota</taxon>
        <taxon>Bacilli</taxon>
        <taxon>Bacillales</taxon>
        <taxon>Gemellaceae</taxon>
        <taxon>Gemella</taxon>
    </lineage>
</organism>
<dbReference type="InterPro" id="IPR050086">
    <property type="entry name" value="MetN_ABC_transporter-like"/>
</dbReference>
<dbReference type="OrthoDB" id="9802264at2"/>
<dbReference type="PROSITE" id="PS00211">
    <property type="entry name" value="ABC_TRANSPORTER_1"/>
    <property type="match status" value="1"/>
</dbReference>
<dbReference type="GO" id="GO:0016020">
    <property type="term" value="C:membrane"/>
    <property type="evidence" value="ECO:0007669"/>
    <property type="project" value="InterPro"/>
</dbReference>
<keyword evidence="2" id="KW-0813">Transport</keyword>
<keyword evidence="3" id="KW-1003">Cell membrane</keyword>
<gene>
    <name evidence="10" type="ORF">HMPREF3186_00645</name>
</gene>
<accession>A0A134A082</accession>
<dbReference type="InterPro" id="IPR003439">
    <property type="entry name" value="ABC_transporter-like_ATP-bd"/>
</dbReference>
<evidence type="ECO:0000256" key="6">
    <source>
        <dbReference type="ARBA" id="ARBA00022885"/>
    </source>
</evidence>
<evidence type="ECO:0000256" key="7">
    <source>
        <dbReference type="ARBA" id="ARBA00022967"/>
    </source>
</evidence>
<dbReference type="InterPro" id="IPR017871">
    <property type="entry name" value="ABC_transporter-like_CS"/>
</dbReference>
<feature type="domain" description="ABC transporter" evidence="9">
    <location>
        <begin position="6"/>
        <end position="245"/>
    </location>
</feature>
<sequence>MNSERLEVKNLIFNYGVKNILNDISFEVPNGDFVAIVGKSGAGKSTLLRCLNLLNKPQSGEIIITGENIVQSNRTRLKRIRRDIAFIFQDYNVLDNLYTVENVLTPYLVKKSVLGLLLGYTKKEYNEGVDFLKQVGLEDEAFKKSKYLSGGQKQRVAIAKALAQNPKILLADEPVSSLDEKNTTLIMDTFKKLNEENGITVLINLHDVNLAKKYSTKILGLKDGKVLFYKDSEKVTKDEFEELYN</sequence>
<name>A0A134A082_9BACL</name>
<evidence type="ECO:0000256" key="5">
    <source>
        <dbReference type="ARBA" id="ARBA00022840"/>
    </source>
</evidence>
<dbReference type="PATRIC" id="fig|1379.3.peg.626"/>
<evidence type="ECO:0000256" key="8">
    <source>
        <dbReference type="ARBA" id="ARBA00023136"/>
    </source>
</evidence>
<dbReference type="PANTHER" id="PTHR43166">
    <property type="entry name" value="AMINO ACID IMPORT ATP-BINDING PROTEIN"/>
    <property type="match status" value="1"/>
</dbReference>
<protein>
    <submittedName>
        <fullName evidence="10">Phosphonate ABC transporter, ATP-binding protein</fullName>
    </submittedName>
</protein>
<dbReference type="AlphaFoldDB" id="A0A134A082"/>
<evidence type="ECO:0000256" key="2">
    <source>
        <dbReference type="ARBA" id="ARBA00022448"/>
    </source>
</evidence>
<evidence type="ECO:0000313" key="10">
    <source>
        <dbReference type="EMBL" id="KXB61091.1"/>
    </source>
</evidence>